<sequence length="366" mass="40642">MKAIKYMALSGLMACFAACDSDLDKVTYDETATQPAQLQTISESYVLNADQSDETAITFTWQAPSINVEAPVVSSLEMDMQGKDFSGAVVLTSTKTEATYSVTTADLNSALMKMIEKYELEMGPVDVEFRISSILSNATLPFFSNVIRSTITPFTGEKEYPQIWVIGKYCEWNHGNSQLLYSAAEDDNYEGMIYFDDKAAKGWKLCPAANWEKDWGGDGTINAEATNVVLKEKGDDITAYSHKSYLVKFNTTTMALEMTQGYDSWGVVGDHNNWGSTPDNAMTLASETKFGKLQYYLTATVDLKAGKGWKIRPDNKWENDRGPGQIKKIDGALDKGDGNFSVAEDGTYTIKWFFNKVDARLEVIKN</sequence>
<evidence type="ECO:0000259" key="1">
    <source>
        <dbReference type="Pfam" id="PF14292"/>
    </source>
</evidence>
<gene>
    <name evidence="2" type="ORF">EVA_00101</name>
</gene>
<comment type="caution">
    <text evidence="2">The sequence shown here is derived from an EMBL/GenBank/DDBJ whole genome shotgun (WGS) entry which is preliminary data.</text>
</comment>
<evidence type="ECO:0000313" key="2">
    <source>
        <dbReference type="EMBL" id="EJX11156.1"/>
    </source>
</evidence>
<organism evidence="2">
    <name type="scientific">gut metagenome</name>
    <dbReference type="NCBI Taxonomy" id="749906"/>
    <lineage>
        <taxon>unclassified sequences</taxon>
        <taxon>metagenomes</taxon>
        <taxon>organismal metagenomes</taxon>
    </lineage>
</organism>
<dbReference type="Gene3D" id="2.60.40.3620">
    <property type="match status" value="2"/>
</dbReference>
<dbReference type="AlphaFoldDB" id="J9DDS6"/>
<accession>J9DDS6</accession>
<feature type="domain" description="SusE outer membrane protein" evidence="1">
    <location>
        <begin position="22"/>
        <end position="113"/>
    </location>
</feature>
<protein>
    <submittedName>
        <fullName evidence="2">Lipoprotein</fullName>
    </submittedName>
</protein>
<dbReference type="EMBL" id="AMCI01000003">
    <property type="protein sequence ID" value="EJX11156.1"/>
    <property type="molecule type" value="Genomic_DNA"/>
</dbReference>
<keyword evidence="2" id="KW-0449">Lipoprotein</keyword>
<name>J9DDS6_9ZZZZ</name>
<reference evidence="2" key="1">
    <citation type="journal article" date="2012" name="PLoS ONE">
        <title>Gene sets for utilization of primary and secondary nutrition supplies in the distal gut of endangered iberian lynx.</title>
        <authorList>
            <person name="Alcaide M."/>
            <person name="Messina E."/>
            <person name="Richter M."/>
            <person name="Bargiela R."/>
            <person name="Peplies J."/>
            <person name="Huws S.A."/>
            <person name="Newbold C.J."/>
            <person name="Golyshin P.N."/>
            <person name="Simon M.A."/>
            <person name="Lopez G."/>
            <person name="Yakimov M.M."/>
            <person name="Ferrer M."/>
        </authorList>
    </citation>
    <scope>NUCLEOTIDE SEQUENCE</scope>
</reference>
<dbReference type="Pfam" id="PF14292">
    <property type="entry name" value="SusE"/>
    <property type="match status" value="1"/>
</dbReference>
<dbReference type="InterPro" id="IPR025970">
    <property type="entry name" value="SusE"/>
</dbReference>
<proteinExistence type="predicted"/>